<reference evidence="3" key="1">
    <citation type="journal article" date="2019" name="Int. J. Syst. Evol. Microbiol.">
        <title>The Global Catalogue of Microorganisms (GCM) 10K type strain sequencing project: providing services to taxonomists for standard genome sequencing and annotation.</title>
        <authorList>
            <consortium name="The Broad Institute Genomics Platform"/>
            <consortium name="The Broad Institute Genome Sequencing Center for Infectious Disease"/>
            <person name="Wu L."/>
            <person name="Ma J."/>
        </authorList>
    </citation>
    <scope>NUCLEOTIDE SEQUENCE [LARGE SCALE GENOMIC DNA]</scope>
    <source>
        <strain evidence="3">JCM 17975</strain>
    </source>
</reference>
<dbReference type="Gene3D" id="1.10.260.40">
    <property type="entry name" value="lambda repressor-like DNA-binding domains"/>
    <property type="match status" value="1"/>
</dbReference>
<dbReference type="SUPFAM" id="SSF47413">
    <property type="entry name" value="lambda repressor-like DNA-binding domains"/>
    <property type="match status" value="1"/>
</dbReference>
<sequence>MIQEVVRVSVRIGAAIESAREAAGLSQRALEDRTGISQTTLSRILSGKRPAKMTEIILIADAVGCTVAQLTGTAVADRVQCAARATNGSDMEKMRQRLLHFIELDAYLDDQGIPELPARGGRT</sequence>
<evidence type="ECO:0000313" key="2">
    <source>
        <dbReference type="EMBL" id="GAA4690021.1"/>
    </source>
</evidence>
<organism evidence="2 3">
    <name type="scientific">Promicromonospora umidemergens</name>
    <dbReference type="NCBI Taxonomy" id="629679"/>
    <lineage>
        <taxon>Bacteria</taxon>
        <taxon>Bacillati</taxon>
        <taxon>Actinomycetota</taxon>
        <taxon>Actinomycetes</taxon>
        <taxon>Micrococcales</taxon>
        <taxon>Promicromonosporaceae</taxon>
        <taxon>Promicromonospora</taxon>
    </lineage>
</organism>
<keyword evidence="3" id="KW-1185">Reference proteome</keyword>
<dbReference type="Pfam" id="PF01381">
    <property type="entry name" value="HTH_3"/>
    <property type="match status" value="1"/>
</dbReference>
<comment type="caution">
    <text evidence="2">The sequence shown here is derived from an EMBL/GenBank/DDBJ whole genome shotgun (WGS) entry which is preliminary data.</text>
</comment>
<dbReference type="RefSeq" id="WP_253871109.1">
    <property type="nucleotide sequence ID" value="NZ_BAABHM010000004.1"/>
</dbReference>
<gene>
    <name evidence="2" type="ORF">GCM10023198_05940</name>
</gene>
<dbReference type="CDD" id="cd00093">
    <property type="entry name" value="HTH_XRE"/>
    <property type="match status" value="1"/>
</dbReference>
<evidence type="ECO:0000259" key="1">
    <source>
        <dbReference type="PROSITE" id="PS50943"/>
    </source>
</evidence>
<accession>A0ABP8WLL3</accession>
<dbReference type="InterPro" id="IPR010982">
    <property type="entry name" value="Lambda_DNA-bd_dom_sf"/>
</dbReference>
<dbReference type="Proteomes" id="UP001500843">
    <property type="component" value="Unassembled WGS sequence"/>
</dbReference>
<dbReference type="InterPro" id="IPR001387">
    <property type="entry name" value="Cro/C1-type_HTH"/>
</dbReference>
<dbReference type="EMBL" id="BAABHM010000004">
    <property type="protein sequence ID" value="GAA4690021.1"/>
    <property type="molecule type" value="Genomic_DNA"/>
</dbReference>
<evidence type="ECO:0000313" key="3">
    <source>
        <dbReference type="Proteomes" id="UP001500843"/>
    </source>
</evidence>
<protein>
    <recommendedName>
        <fullName evidence="1">HTH cro/C1-type domain-containing protein</fullName>
    </recommendedName>
</protein>
<proteinExistence type="predicted"/>
<dbReference type="SMART" id="SM00530">
    <property type="entry name" value="HTH_XRE"/>
    <property type="match status" value="1"/>
</dbReference>
<feature type="domain" description="HTH cro/C1-type" evidence="1">
    <location>
        <begin position="16"/>
        <end position="70"/>
    </location>
</feature>
<name>A0ABP8WLL3_9MICO</name>
<dbReference type="PROSITE" id="PS50943">
    <property type="entry name" value="HTH_CROC1"/>
    <property type="match status" value="1"/>
</dbReference>